<evidence type="ECO:0000313" key="2">
    <source>
        <dbReference type="Proteomes" id="UP000276133"/>
    </source>
</evidence>
<name>A0A3M7T6S6_BRAPC</name>
<dbReference type="Proteomes" id="UP000276133">
    <property type="component" value="Unassembled WGS sequence"/>
</dbReference>
<proteinExistence type="predicted"/>
<protein>
    <submittedName>
        <fullName evidence="1">Uncharacterized protein</fullName>
    </submittedName>
</protein>
<reference evidence="1 2" key="1">
    <citation type="journal article" date="2018" name="Sci. Rep.">
        <title>Genomic signatures of local adaptation to the degree of environmental predictability in rotifers.</title>
        <authorList>
            <person name="Franch-Gras L."/>
            <person name="Hahn C."/>
            <person name="Garcia-Roger E.M."/>
            <person name="Carmona M.J."/>
            <person name="Serra M."/>
            <person name="Gomez A."/>
        </authorList>
    </citation>
    <scope>NUCLEOTIDE SEQUENCE [LARGE SCALE GENOMIC DNA]</scope>
    <source>
        <strain evidence="1">HYR1</strain>
    </source>
</reference>
<sequence length="71" mass="8286">MIKEGNCGTFDKIKGFHESLFNFNKLQIAGAALANIIRTESSLISKYDLLLYEEKYTIEEIKFQKILNRKR</sequence>
<evidence type="ECO:0000313" key="1">
    <source>
        <dbReference type="EMBL" id="RNA43607.1"/>
    </source>
</evidence>
<dbReference type="EMBL" id="REGN01000205">
    <property type="protein sequence ID" value="RNA43607.1"/>
    <property type="molecule type" value="Genomic_DNA"/>
</dbReference>
<keyword evidence="2" id="KW-1185">Reference proteome</keyword>
<gene>
    <name evidence="1" type="ORF">BpHYR1_005564</name>
</gene>
<organism evidence="1 2">
    <name type="scientific">Brachionus plicatilis</name>
    <name type="common">Marine rotifer</name>
    <name type="synonym">Brachionus muelleri</name>
    <dbReference type="NCBI Taxonomy" id="10195"/>
    <lineage>
        <taxon>Eukaryota</taxon>
        <taxon>Metazoa</taxon>
        <taxon>Spiralia</taxon>
        <taxon>Gnathifera</taxon>
        <taxon>Rotifera</taxon>
        <taxon>Eurotatoria</taxon>
        <taxon>Monogononta</taxon>
        <taxon>Pseudotrocha</taxon>
        <taxon>Ploima</taxon>
        <taxon>Brachionidae</taxon>
        <taxon>Brachionus</taxon>
    </lineage>
</organism>
<dbReference type="AlphaFoldDB" id="A0A3M7T6S6"/>
<accession>A0A3M7T6S6</accession>
<comment type="caution">
    <text evidence="1">The sequence shown here is derived from an EMBL/GenBank/DDBJ whole genome shotgun (WGS) entry which is preliminary data.</text>
</comment>